<feature type="transmembrane region" description="Helical" evidence="1">
    <location>
        <begin position="98"/>
        <end position="116"/>
    </location>
</feature>
<keyword evidence="1" id="KW-0812">Transmembrane</keyword>
<dbReference type="GeneID" id="9346078"/>
<evidence type="ECO:0000256" key="1">
    <source>
        <dbReference type="SAM" id="Phobius"/>
    </source>
</evidence>
<keyword evidence="3" id="KW-1185">Reference proteome</keyword>
<dbReference type="KEGG" id="mev:Metev_0459"/>
<proteinExistence type="predicted"/>
<name>D7E832_METEZ</name>
<dbReference type="EMBL" id="CP002069">
    <property type="protein sequence ID" value="ADI73374.1"/>
    <property type="molecule type" value="Genomic_DNA"/>
</dbReference>
<sequence length="129" mass="14548">MSSFETGAWLPSAIMQTVGALYGVFIAIIILTVQRMGAKSSSSNQKDWNTDINKFKEKILPNFKVIVIVIGITEISNGLILGYGINHKLPNWALSLSYITYVISTLAILLFSYWLAKHAFDDFRQFQNR</sequence>
<evidence type="ECO:0000313" key="2">
    <source>
        <dbReference type="EMBL" id="ADI73374.1"/>
    </source>
</evidence>
<protein>
    <submittedName>
        <fullName evidence="2">Uncharacterized protein</fullName>
    </submittedName>
</protein>
<dbReference type="STRING" id="644295.Metev_0459"/>
<dbReference type="Proteomes" id="UP000000391">
    <property type="component" value="Chromosome"/>
</dbReference>
<keyword evidence="1" id="KW-0472">Membrane</keyword>
<dbReference type="HOGENOM" id="CLU_1943853_0_0_2"/>
<organism evidence="2 3">
    <name type="scientific">Methanohalobium evestigatum (strain ATCC BAA-1072 / DSM 3721 / NBRC 107634 / OCM 161 / Z-7303)</name>
    <dbReference type="NCBI Taxonomy" id="644295"/>
    <lineage>
        <taxon>Archaea</taxon>
        <taxon>Methanobacteriati</taxon>
        <taxon>Methanobacteriota</taxon>
        <taxon>Stenosarchaea group</taxon>
        <taxon>Methanomicrobia</taxon>
        <taxon>Methanosarcinales</taxon>
        <taxon>Methanosarcinaceae</taxon>
        <taxon>Methanohalobium</taxon>
    </lineage>
</organism>
<feature type="transmembrane region" description="Helical" evidence="1">
    <location>
        <begin position="65"/>
        <end position="86"/>
    </location>
</feature>
<evidence type="ECO:0000313" key="3">
    <source>
        <dbReference type="Proteomes" id="UP000000391"/>
    </source>
</evidence>
<dbReference type="OrthoDB" id="144378at2157"/>
<reference evidence="2 3" key="1">
    <citation type="submission" date="2010-06" db="EMBL/GenBank/DDBJ databases">
        <title>Complete sequence chromosome of Methanohalobium evestigatum Z-7303.</title>
        <authorList>
            <consortium name="US DOE Joint Genome Institute"/>
            <person name="Lucas S."/>
            <person name="Copeland A."/>
            <person name="Lapidus A."/>
            <person name="Cheng J.-F."/>
            <person name="Bruce D."/>
            <person name="Goodwin L."/>
            <person name="Pitluck S."/>
            <person name="Saunders E."/>
            <person name="Detter J.C."/>
            <person name="Han C."/>
            <person name="Tapia R."/>
            <person name="Land M."/>
            <person name="Hauser L."/>
            <person name="Kyrpides N."/>
            <person name="Mikhailova N."/>
            <person name="Sieprawska-Lupa M."/>
            <person name="Whitman W.B."/>
            <person name="Anderson I."/>
            <person name="Woyke T."/>
        </authorList>
    </citation>
    <scope>NUCLEOTIDE SEQUENCE [LARGE SCALE GENOMIC DNA]</scope>
    <source>
        <strain evidence="3">ATCC BAA-1072 / DSM 3721 / NBRC 107634 / OCM 161 / Z-7303</strain>
    </source>
</reference>
<dbReference type="AlphaFoldDB" id="D7E832"/>
<accession>D7E832</accession>
<feature type="transmembrane region" description="Helical" evidence="1">
    <location>
        <begin position="12"/>
        <end position="33"/>
    </location>
</feature>
<dbReference type="RefSeq" id="WP_013193942.1">
    <property type="nucleotide sequence ID" value="NC_014253.1"/>
</dbReference>
<gene>
    <name evidence="2" type="ordered locus">Metev_0459</name>
</gene>
<keyword evidence="1" id="KW-1133">Transmembrane helix</keyword>